<accession>A0A2R6C4T5</accession>
<gene>
    <name evidence="1" type="ORF">B9Q13_00195</name>
</gene>
<name>A0A2R6C4T5_9ARCH</name>
<reference evidence="1 2" key="1">
    <citation type="submission" date="2017-04" db="EMBL/GenBank/DDBJ databases">
        <title>Novel microbial lineages endemic to geothermal iron-oxide mats fill important gaps in the evolutionary history of Archaea.</title>
        <authorList>
            <person name="Jay Z.J."/>
            <person name="Beam J.P."/>
            <person name="Dlakic M."/>
            <person name="Rusch D.B."/>
            <person name="Kozubal M.A."/>
            <person name="Inskeep W.P."/>
        </authorList>
    </citation>
    <scope>NUCLEOTIDE SEQUENCE [LARGE SCALE GENOMIC DNA]</scope>
    <source>
        <strain evidence="1">ECH_B_SAG-G16</strain>
    </source>
</reference>
<evidence type="ECO:0000313" key="2">
    <source>
        <dbReference type="Proteomes" id="UP000241886"/>
    </source>
</evidence>
<sequence length="240" mass="25635">MSNCGRFGFFLFTPNVMASTSKHFHKGETIQSTEYFDNGTIVYNASVIVGSDPITIGGGVSSSLILYVYNTTCNEGNGVIYEFVNNGDSAQDAIILRSGSSPGFEEYYFGDAFWPTYIGPEYNSGPLTNNNPYPSGTTEVDIGFVNTQDVWVGAFVFKVPAQGWVSATECGFGSGTAIDIAFYLVNTQTNGEYSLGHPAGYSGSNPIPNNTVYSELELFNAPNAPSAIPSEAVPAYVSQA</sequence>
<protein>
    <submittedName>
        <fullName evidence="1">Uncharacterized protein</fullName>
    </submittedName>
</protein>
<organism evidence="1 2">
    <name type="scientific">Candidatus Marsarchaeota G2 archaeon ECH_B_SAG-G16</name>
    <dbReference type="NCBI Taxonomy" id="1978167"/>
    <lineage>
        <taxon>Archaea</taxon>
        <taxon>Candidatus Marsarchaeota</taxon>
        <taxon>Candidatus Marsarchaeota group 2</taxon>
    </lineage>
</organism>
<dbReference type="AlphaFoldDB" id="A0A2R6C4T5"/>
<evidence type="ECO:0000313" key="1">
    <source>
        <dbReference type="EMBL" id="PSO05909.1"/>
    </source>
</evidence>
<dbReference type="Proteomes" id="UP000241886">
    <property type="component" value="Unassembled WGS sequence"/>
</dbReference>
<proteinExistence type="predicted"/>
<comment type="caution">
    <text evidence="1">The sequence shown here is derived from an EMBL/GenBank/DDBJ whole genome shotgun (WGS) entry which is preliminary data.</text>
</comment>
<dbReference type="EMBL" id="NEXO01000004">
    <property type="protein sequence ID" value="PSO05909.1"/>
    <property type="molecule type" value="Genomic_DNA"/>
</dbReference>